<proteinExistence type="predicted"/>
<name>A0A2N6NFJ1_BEABA</name>
<dbReference type="Proteomes" id="UP000235728">
    <property type="component" value="Unassembled WGS sequence"/>
</dbReference>
<organism evidence="1 2">
    <name type="scientific">Beauveria bassiana</name>
    <name type="common">White muscardine disease fungus</name>
    <name type="synonym">Tritirachium shiotae</name>
    <dbReference type="NCBI Taxonomy" id="176275"/>
    <lineage>
        <taxon>Eukaryota</taxon>
        <taxon>Fungi</taxon>
        <taxon>Dikarya</taxon>
        <taxon>Ascomycota</taxon>
        <taxon>Pezizomycotina</taxon>
        <taxon>Sordariomycetes</taxon>
        <taxon>Hypocreomycetidae</taxon>
        <taxon>Hypocreales</taxon>
        <taxon>Cordycipitaceae</taxon>
        <taxon>Beauveria</taxon>
    </lineage>
</organism>
<dbReference type="AlphaFoldDB" id="A0A2N6NFJ1"/>
<reference evidence="1 2" key="1">
    <citation type="journal article" date="2016" name="Appl. Microbiol. Biotechnol.">
        <title>Characterization of T-DNA insertion mutants with decreased virulence in the entomopathogenic fungus Beauveria bassiana JEF-007.</title>
        <authorList>
            <person name="Kim S."/>
            <person name="Lee S.J."/>
            <person name="Nai Y.S."/>
            <person name="Yu J.S."/>
            <person name="Lee M.R."/>
            <person name="Yang Y.T."/>
            <person name="Kim J.S."/>
        </authorList>
    </citation>
    <scope>NUCLEOTIDE SEQUENCE [LARGE SCALE GENOMIC DNA]</scope>
    <source>
        <strain evidence="1 2">JEF-007</strain>
    </source>
</reference>
<sequence>MVKDNQHMAVPLVLQISIDSTVQINLTSLNALTADYYPDRTSIMQAASDLFRCDDAGRSVSGAVSGGAVWPEWCKKGIQCIRGA</sequence>
<comment type="caution">
    <text evidence="1">The sequence shown here is derived from an EMBL/GenBank/DDBJ whole genome shotgun (WGS) entry which is preliminary data.</text>
</comment>
<accession>A0A2N6NFJ1</accession>
<gene>
    <name evidence="1" type="ORF">BM221_008221</name>
</gene>
<evidence type="ECO:0000313" key="2">
    <source>
        <dbReference type="Proteomes" id="UP000235728"/>
    </source>
</evidence>
<dbReference type="EMBL" id="MRVG01000009">
    <property type="protein sequence ID" value="PMB66021.1"/>
    <property type="molecule type" value="Genomic_DNA"/>
</dbReference>
<protein>
    <submittedName>
        <fullName evidence="1">Uncharacterized protein</fullName>
    </submittedName>
</protein>
<evidence type="ECO:0000313" key="1">
    <source>
        <dbReference type="EMBL" id="PMB66021.1"/>
    </source>
</evidence>